<proteinExistence type="predicted"/>
<reference evidence="3" key="1">
    <citation type="submission" date="2017-12" db="EMBL/GenBank/DDBJ databases">
        <authorList>
            <consortium name="DOE Joint Genome Institute"/>
            <person name="Mondo S.J."/>
            <person name="Kjaerbolling I."/>
            <person name="Vesth T.C."/>
            <person name="Frisvad J.C."/>
            <person name="Nybo J.L."/>
            <person name="Theobald S."/>
            <person name="Kuo A."/>
            <person name="Bowyer P."/>
            <person name="Matsuda Y."/>
            <person name="Lyhne E.K."/>
            <person name="Kogle M.E."/>
            <person name="Clum A."/>
            <person name="Lipzen A."/>
            <person name="Salamov A."/>
            <person name="Ngan C.Y."/>
            <person name="Daum C."/>
            <person name="Chiniquy J."/>
            <person name="Barry K."/>
            <person name="LaButti K."/>
            <person name="Haridas S."/>
            <person name="Simmons B.A."/>
            <person name="Magnuson J.K."/>
            <person name="Mortensen U.H."/>
            <person name="Larsen T.O."/>
            <person name="Grigoriev I.V."/>
            <person name="Baker S.E."/>
            <person name="Andersen M.R."/>
            <person name="Nordberg H.P."/>
            <person name="Cantor M.N."/>
            <person name="Hua S.X."/>
        </authorList>
    </citation>
    <scope>NUCLEOTIDE SEQUENCE [LARGE SCALE GENOMIC DNA]</scope>
    <source>
        <strain evidence="3">IBT 19404</strain>
    </source>
</reference>
<dbReference type="Proteomes" id="UP000235023">
    <property type="component" value="Unassembled WGS sequence"/>
</dbReference>
<evidence type="ECO:0000313" key="3">
    <source>
        <dbReference type="Proteomes" id="UP000235023"/>
    </source>
</evidence>
<dbReference type="AlphaFoldDB" id="A0A2J5I1F4"/>
<name>A0A2J5I1F4_9EURO</name>
<dbReference type="OrthoDB" id="2730545at2759"/>
<protein>
    <submittedName>
        <fullName evidence="2">Uncharacterized protein</fullName>
    </submittedName>
</protein>
<dbReference type="EMBL" id="KZ559518">
    <property type="protein sequence ID" value="PLN83573.1"/>
    <property type="molecule type" value="Genomic_DNA"/>
</dbReference>
<keyword evidence="3" id="KW-1185">Reference proteome</keyword>
<evidence type="ECO:0000313" key="2">
    <source>
        <dbReference type="EMBL" id="PLN83573.1"/>
    </source>
</evidence>
<gene>
    <name evidence="2" type="ORF">BDW42DRAFT_164702</name>
</gene>
<evidence type="ECO:0000256" key="1">
    <source>
        <dbReference type="SAM" id="MobiDB-lite"/>
    </source>
</evidence>
<accession>A0A2J5I1F4</accession>
<feature type="region of interest" description="Disordered" evidence="1">
    <location>
        <begin position="251"/>
        <end position="271"/>
    </location>
</feature>
<sequence length="271" mass="30820">MGFQLNYHLGNGKYVPGSRHKVCQVLSDQQIRHVVWFEDALAHYGVPTVVFDLYILVNDIDLAADCLAKAGWIFDMQEPYLIGNAEVDLVDFAQQRLISPDNQTRTVLLPAADWKFSLTDAQLEFADTRVCSAYSNNQSPLNVPFPSLAGFLDALIESWLECPSNNTTLSLGLACQISYLYKYVPVLKQQKSFVEQVRYEHRQFHLDVLAGMETGSLPFRRHQRPIRDALRRGEYELRECSAPRDTKELFFPLGGLGSKPLEEEQQDEDTS</sequence>
<organism evidence="2 3">
    <name type="scientific">Aspergillus taichungensis</name>
    <dbReference type="NCBI Taxonomy" id="482145"/>
    <lineage>
        <taxon>Eukaryota</taxon>
        <taxon>Fungi</taxon>
        <taxon>Dikarya</taxon>
        <taxon>Ascomycota</taxon>
        <taxon>Pezizomycotina</taxon>
        <taxon>Eurotiomycetes</taxon>
        <taxon>Eurotiomycetidae</taxon>
        <taxon>Eurotiales</taxon>
        <taxon>Aspergillaceae</taxon>
        <taxon>Aspergillus</taxon>
        <taxon>Aspergillus subgen. Circumdati</taxon>
    </lineage>
</organism>